<organism evidence="1">
    <name type="scientific">Salmonella enterica</name>
    <name type="common">Salmonella choleraesuis</name>
    <dbReference type="NCBI Taxonomy" id="28901"/>
    <lineage>
        <taxon>Bacteria</taxon>
        <taxon>Pseudomonadati</taxon>
        <taxon>Pseudomonadota</taxon>
        <taxon>Gammaproteobacteria</taxon>
        <taxon>Enterobacterales</taxon>
        <taxon>Enterobacteriaceae</taxon>
        <taxon>Salmonella</taxon>
    </lineage>
</organism>
<name>A0A744NNW2_SALER</name>
<protein>
    <submittedName>
        <fullName evidence="1">Uncharacterized protein</fullName>
    </submittedName>
</protein>
<reference evidence="1" key="2">
    <citation type="submission" date="2020-02" db="EMBL/GenBank/DDBJ databases">
        <authorList>
            <consortium name="NCBI Pathogen Detection Project"/>
        </authorList>
    </citation>
    <scope>NUCLEOTIDE SEQUENCE</scope>
    <source>
        <strain evidence="1">MA.RM_463</strain>
    </source>
</reference>
<sequence>MPEKHVDIRFSHNVSLTGLADELTAIKTAIMLISAKLPLSANPHHKDNQM</sequence>
<comment type="caution">
    <text evidence="1">The sequence shown here is derived from an EMBL/GenBank/DDBJ whole genome shotgun (WGS) entry which is preliminary data.</text>
</comment>
<gene>
    <name evidence="1" type="ORF">G8M10_004249</name>
</gene>
<dbReference type="AlphaFoldDB" id="A0A744NNW2"/>
<evidence type="ECO:0000313" key="1">
    <source>
        <dbReference type="EMBL" id="HAF2746951.1"/>
    </source>
</evidence>
<accession>A0A744NNW2</accession>
<proteinExistence type="predicted"/>
<reference evidence="1" key="1">
    <citation type="journal article" date="2018" name="Genome Biol.">
        <title>SKESA: strategic k-mer extension for scrupulous assemblies.</title>
        <authorList>
            <person name="Souvorov A."/>
            <person name="Agarwala R."/>
            <person name="Lipman D.J."/>
        </authorList>
    </citation>
    <scope>NUCLEOTIDE SEQUENCE</scope>
    <source>
        <strain evidence="1">MA.RM_463</strain>
    </source>
</reference>
<dbReference type="EMBL" id="DAAULU010000017">
    <property type="protein sequence ID" value="HAF2746951.1"/>
    <property type="molecule type" value="Genomic_DNA"/>
</dbReference>